<keyword evidence="3" id="KW-1185">Reference proteome</keyword>
<proteinExistence type="predicted"/>
<dbReference type="EMBL" id="JBCNVT010000001">
    <property type="protein sequence ID" value="MEO5285750.1"/>
    <property type="molecule type" value="Genomic_DNA"/>
</dbReference>
<keyword evidence="1" id="KW-0472">Membrane</keyword>
<sequence>MTQLNSTQLNSTQLNSTQLNSTQLNSTHADYVDQRFFVKPFYKGFLAFFAGNLFFNATFFASAKEVA</sequence>
<organism evidence="2 3">
    <name type="scientific">Limosilactobacillus allomucosae</name>
    <dbReference type="NCBI Taxonomy" id="3142938"/>
    <lineage>
        <taxon>Bacteria</taxon>
        <taxon>Bacillati</taxon>
        <taxon>Bacillota</taxon>
        <taxon>Bacilli</taxon>
        <taxon>Lactobacillales</taxon>
        <taxon>Lactobacillaceae</taxon>
        <taxon>Limosilactobacillus</taxon>
    </lineage>
</organism>
<protein>
    <submittedName>
        <fullName evidence="2">Uncharacterized protein</fullName>
    </submittedName>
</protein>
<keyword evidence="1" id="KW-1133">Transmembrane helix</keyword>
<evidence type="ECO:0000313" key="2">
    <source>
        <dbReference type="EMBL" id="MEO5285750.1"/>
    </source>
</evidence>
<comment type="caution">
    <text evidence="2">The sequence shown here is derived from an EMBL/GenBank/DDBJ whole genome shotgun (WGS) entry which is preliminary data.</text>
</comment>
<name>A0ABV0I3L6_9LACO</name>
<keyword evidence="1" id="KW-0812">Transmembrane</keyword>
<dbReference type="Proteomes" id="UP001456307">
    <property type="component" value="Unassembled WGS sequence"/>
</dbReference>
<accession>A0ABV0I3L6</accession>
<evidence type="ECO:0000313" key="3">
    <source>
        <dbReference type="Proteomes" id="UP001456307"/>
    </source>
</evidence>
<reference evidence="2 3" key="1">
    <citation type="submission" date="2024-04" db="EMBL/GenBank/DDBJ databases">
        <title>Limosilactobacillus allomucosae sp. nov., a novel species isolated from wild boar faecal samples as potential probiotics for domestic pigs.</title>
        <authorList>
            <person name="Chen B."/>
        </authorList>
    </citation>
    <scope>NUCLEOTIDE SEQUENCE [LARGE SCALE GENOMIC DNA]</scope>
    <source>
        <strain evidence="2 3">WILCCON 0055</strain>
    </source>
</reference>
<dbReference type="RefSeq" id="WP_347985329.1">
    <property type="nucleotide sequence ID" value="NZ_JBCNVT010000001.1"/>
</dbReference>
<evidence type="ECO:0000256" key="1">
    <source>
        <dbReference type="SAM" id="Phobius"/>
    </source>
</evidence>
<feature type="transmembrane region" description="Helical" evidence="1">
    <location>
        <begin position="41"/>
        <end position="61"/>
    </location>
</feature>
<gene>
    <name evidence="2" type="ORF">AAVZ08_03945</name>
</gene>